<organism evidence="1 2">
    <name type="scientific">Kordia antarctica</name>
    <dbReference type="NCBI Taxonomy" id="1218801"/>
    <lineage>
        <taxon>Bacteria</taxon>
        <taxon>Pseudomonadati</taxon>
        <taxon>Bacteroidota</taxon>
        <taxon>Flavobacteriia</taxon>
        <taxon>Flavobacteriales</taxon>
        <taxon>Flavobacteriaceae</taxon>
        <taxon>Kordia</taxon>
    </lineage>
</organism>
<evidence type="ECO:0000313" key="2">
    <source>
        <dbReference type="Proteomes" id="UP000464657"/>
    </source>
</evidence>
<keyword evidence="2" id="KW-1185">Reference proteome</keyword>
<dbReference type="Proteomes" id="UP000464657">
    <property type="component" value="Chromosome"/>
</dbReference>
<reference evidence="1 2" key="1">
    <citation type="journal article" date="2013" name="Int. J. Syst. Evol. Microbiol.">
        <title>Kordia antarctica sp. nov., isolated from Antarctic seawater.</title>
        <authorList>
            <person name="Baek K."/>
            <person name="Choi A."/>
            <person name="Kang I."/>
            <person name="Lee K."/>
            <person name="Cho J.C."/>
        </authorList>
    </citation>
    <scope>NUCLEOTIDE SEQUENCE [LARGE SCALE GENOMIC DNA]</scope>
    <source>
        <strain evidence="1 2">IMCC3317</strain>
    </source>
</reference>
<gene>
    <name evidence="1" type="ORF">IMCC3317_16200</name>
</gene>
<dbReference type="AlphaFoldDB" id="A0A7L4ZIE1"/>
<name>A0A7L4ZIE1_9FLAO</name>
<dbReference type="KEGG" id="kan:IMCC3317_16200"/>
<sequence>MKKRNLKLLALNKKAISSVNYQEVNGGVPGKPHSPLPDPKTRHRQLCYLQDHSALHCNN</sequence>
<dbReference type="EMBL" id="CP019288">
    <property type="protein sequence ID" value="QHI36261.1"/>
    <property type="molecule type" value="Genomic_DNA"/>
</dbReference>
<proteinExistence type="predicted"/>
<protein>
    <submittedName>
        <fullName evidence="1">Uncharacterized protein</fullName>
    </submittedName>
</protein>
<evidence type="ECO:0000313" key="1">
    <source>
        <dbReference type="EMBL" id="QHI36261.1"/>
    </source>
</evidence>
<accession>A0A7L4ZIE1</accession>